<protein>
    <recommendedName>
        <fullName evidence="4">PepSY-associated TM helix</fullName>
    </recommendedName>
</protein>
<feature type="transmembrane region" description="Helical" evidence="1">
    <location>
        <begin position="12"/>
        <end position="31"/>
    </location>
</feature>
<evidence type="ECO:0000313" key="3">
    <source>
        <dbReference type="Proteomes" id="UP000255367"/>
    </source>
</evidence>
<dbReference type="EMBL" id="UHIO01000005">
    <property type="protein sequence ID" value="SUP79511.1"/>
    <property type="molecule type" value="Genomic_DNA"/>
</dbReference>
<dbReference type="RefSeq" id="WP_115311157.1">
    <property type="nucleotide sequence ID" value="NZ_UHIO01000005.1"/>
</dbReference>
<name>A0A380Q192_9FIRM</name>
<keyword evidence="1" id="KW-1133">Transmembrane helix</keyword>
<reference evidence="2 3" key="1">
    <citation type="submission" date="2018-06" db="EMBL/GenBank/DDBJ databases">
        <authorList>
            <consortium name="Pathogen Informatics"/>
            <person name="Doyle S."/>
        </authorList>
    </citation>
    <scope>NUCLEOTIDE SEQUENCE [LARGE SCALE GENOMIC DNA]</scope>
    <source>
        <strain evidence="2 3">NCTC12020</strain>
    </source>
</reference>
<accession>A0A380Q192</accession>
<keyword evidence="1" id="KW-0812">Transmembrane</keyword>
<dbReference type="OrthoDB" id="1629005at2"/>
<evidence type="ECO:0008006" key="4">
    <source>
        <dbReference type="Google" id="ProtNLM"/>
    </source>
</evidence>
<proteinExistence type="predicted"/>
<dbReference type="Proteomes" id="UP000255367">
    <property type="component" value="Unassembled WGS sequence"/>
</dbReference>
<keyword evidence="1" id="KW-0472">Membrane</keyword>
<organism evidence="2 3">
    <name type="scientific">Veillonella criceti</name>
    <dbReference type="NCBI Taxonomy" id="103891"/>
    <lineage>
        <taxon>Bacteria</taxon>
        <taxon>Bacillati</taxon>
        <taxon>Bacillota</taxon>
        <taxon>Negativicutes</taxon>
        <taxon>Veillonellales</taxon>
        <taxon>Veillonellaceae</taxon>
        <taxon>Veillonella</taxon>
    </lineage>
</organism>
<sequence>MRRWYRVHKYAGIVSLAIFFLLCFSGLVIMVRSISFVHFDQLGTPYTGAAMWRNSDVKVQEVLKENSNLQLDSHDY</sequence>
<dbReference type="AlphaFoldDB" id="A0A380Q192"/>
<evidence type="ECO:0000313" key="2">
    <source>
        <dbReference type="EMBL" id="SUP79511.1"/>
    </source>
</evidence>
<gene>
    <name evidence="2" type="ORF">NCTC12020_02046</name>
</gene>
<keyword evidence="3" id="KW-1185">Reference proteome</keyword>
<evidence type="ECO:0000256" key="1">
    <source>
        <dbReference type="SAM" id="Phobius"/>
    </source>
</evidence>